<dbReference type="InterPro" id="IPR003838">
    <property type="entry name" value="ABC3_permease_C"/>
</dbReference>
<dbReference type="PANTHER" id="PTHR30489">
    <property type="entry name" value="LIPOPROTEIN-RELEASING SYSTEM TRANSMEMBRANE PROTEIN LOLE"/>
    <property type="match status" value="1"/>
</dbReference>
<feature type="transmembrane region" description="Helical" evidence="7">
    <location>
        <begin position="345"/>
        <end position="375"/>
    </location>
</feature>
<comment type="similarity">
    <text evidence="2">Belongs to the ABC-4 integral membrane protein family. LolC/E subfamily.</text>
</comment>
<dbReference type="Pfam" id="PF12704">
    <property type="entry name" value="MacB_PCD"/>
    <property type="match status" value="1"/>
</dbReference>
<evidence type="ECO:0000256" key="1">
    <source>
        <dbReference type="ARBA" id="ARBA00004651"/>
    </source>
</evidence>
<comment type="caution">
    <text evidence="10">The sequence shown here is derived from an EMBL/GenBank/DDBJ whole genome shotgun (WGS) entry which is preliminary data.</text>
</comment>
<dbReference type="PANTHER" id="PTHR30489:SF0">
    <property type="entry name" value="LIPOPROTEIN-RELEASING SYSTEM TRANSMEMBRANE PROTEIN LOLE"/>
    <property type="match status" value="1"/>
</dbReference>
<gene>
    <name evidence="10" type="primary">lolE_2</name>
    <name evidence="10" type="ORF">AW08_00294</name>
</gene>
<evidence type="ECO:0000313" key="10">
    <source>
        <dbReference type="EMBL" id="EXI69801.1"/>
    </source>
</evidence>
<organism evidence="10 11">
    <name type="scientific">Candidatus Accumulibacter adjunctus</name>
    <dbReference type="NCBI Taxonomy" id="1454001"/>
    <lineage>
        <taxon>Bacteria</taxon>
        <taxon>Pseudomonadati</taxon>
        <taxon>Pseudomonadota</taxon>
        <taxon>Betaproteobacteria</taxon>
        <taxon>Candidatus Accumulibacter</taxon>
    </lineage>
</organism>
<evidence type="ECO:0000256" key="7">
    <source>
        <dbReference type="SAM" id="Phobius"/>
    </source>
</evidence>
<keyword evidence="6 7" id="KW-0472">Membrane</keyword>
<evidence type="ECO:0000256" key="6">
    <source>
        <dbReference type="ARBA" id="ARBA00023136"/>
    </source>
</evidence>
<dbReference type="AlphaFoldDB" id="A0A011N4H2"/>
<dbReference type="STRING" id="1454001.AW08_00294"/>
<feature type="domain" description="MacB-like periplasmic core" evidence="9">
    <location>
        <begin position="50"/>
        <end position="271"/>
    </location>
</feature>
<feature type="domain" description="ABC3 transporter permease C-terminal" evidence="8">
    <location>
        <begin position="306"/>
        <end position="429"/>
    </location>
</feature>
<protein>
    <submittedName>
        <fullName evidence="10">Lipoprotein-releasing system transmembrane protein LolE</fullName>
    </submittedName>
</protein>
<dbReference type="InterPro" id="IPR025857">
    <property type="entry name" value="MacB_PCD"/>
</dbReference>
<feature type="transmembrane region" description="Helical" evidence="7">
    <location>
        <begin position="306"/>
        <end position="325"/>
    </location>
</feature>
<keyword evidence="5 7" id="KW-1133">Transmembrane helix</keyword>
<sequence length="437" mass="46735">MNFEMRTAALPAMNRQTPEACAIIPRMANNPLIGELAIAFRNVVRQRRRSALAVVAVAFGVISLLLAGGFIEWIYQAMREDTIHSHLGHIQIVRPRYLDSGIADPFSYLLPEKAPARQLAQDTPHVRLLAPRLGFSGLISRGDATIAFVADGVDPEKEALLSRTLLISAGEGLSSADPKGIILGDGLAANLGAGVGDTVVLLANTASGGLNAVECRVRGLFSTVTKAYDDAALRLPLPLAQELVRSKGAHRWLLLLDDTSATDTVLTKLRQQLPAEELEVVPWYALADFYNKTVALFKKQVGVMKLIIAVIIVLSISNTLTMGIMERTGEIGTVMALGYRRRSILRVFVGEAAILGLIGGLTGLAVGLLLAQAISHVGIPMPPPPGMARGFTGEIRVTVALAADAVALALVTTLLASLYPAWKGSRMEIVDALRHNR</sequence>
<evidence type="ECO:0000256" key="4">
    <source>
        <dbReference type="ARBA" id="ARBA00022692"/>
    </source>
</evidence>
<evidence type="ECO:0000256" key="2">
    <source>
        <dbReference type="ARBA" id="ARBA00005236"/>
    </source>
</evidence>
<dbReference type="Proteomes" id="UP000020218">
    <property type="component" value="Unassembled WGS sequence"/>
</dbReference>
<evidence type="ECO:0000256" key="3">
    <source>
        <dbReference type="ARBA" id="ARBA00022475"/>
    </source>
</evidence>
<proteinExistence type="inferred from homology"/>
<dbReference type="EMBL" id="JFAX01000001">
    <property type="protein sequence ID" value="EXI69801.1"/>
    <property type="molecule type" value="Genomic_DNA"/>
</dbReference>
<evidence type="ECO:0000259" key="8">
    <source>
        <dbReference type="Pfam" id="PF02687"/>
    </source>
</evidence>
<name>A0A011N4H2_9PROT</name>
<evidence type="ECO:0000313" key="11">
    <source>
        <dbReference type="Proteomes" id="UP000020218"/>
    </source>
</evidence>
<dbReference type="GO" id="GO:0044874">
    <property type="term" value="P:lipoprotein localization to outer membrane"/>
    <property type="evidence" value="ECO:0007669"/>
    <property type="project" value="TreeGrafter"/>
</dbReference>
<dbReference type="PATRIC" id="fig|1454001.3.peg.144"/>
<feature type="transmembrane region" description="Helical" evidence="7">
    <location>
        <begin position="395"/>
        <end position="419"/>
    </location>
</feature>
<dbReference type="Pfam" id="PF02687">
    <property type="entry name" value="FtsX"/>
    <property type="match status" value="1"/>
</dbReference>
<keyword evidence="3" id="KW-1003">Cell membrane</keyword>
<accession>A0A011N4H2</accession>
<comment type="subcellular location">
    <subcellularLocation>
        <location evidence="1">Cell membrane</location>
        <topology evidence="1">Multi-pass membrane protein</topology>
    </subcellularLocation>
</comment>
<keyword evidence="4 7" id="KW-0812">Transmembrane</keyword>
<evidence type="ECO:0000256" key="5">
    <source>
        <dbReference type="ARBA" id="ARBA00022989"/>
    </source>
</evidence>
<dbReference type="InterPro" id="IPR051447">
    <property type="entry name" value="Lipoprotein-release_system"/>
</dbReference>
<reference evidence="10" key="1">
    <citation type="submission" date="2014-02" db="EMBL/GenBank/DDBJ databases">
        <title>Expanding our view of genomic diversity in Candidatus Accumulibacter clades.</title>
        <authorList>
            <person name="Skennerton C.T."/>
            <person name="Barr J.J."/>
            <person name="Slater F.R."/>
            <person name="Bond P.L."/>
            <person name="Tyson G.W."/>
        </authorList>
    </citation>
    <scope>NUCLEOTIDE SEQUENCE [LARGE SCALE GENOMIC DNA]</scope>
</reference>
<dbReference type="GO" id="GO:0098797">
    <property type="term" value="C:plasma membrane protein complex"/>
    <property type="evidence" value="ECO:0007669"/>
    <property type="project" value="TreeGrafter"/>
</dbReference>
<keyword evidence="11" id="KW-1185">Reference proteome</keyword>
<feature type="transmembrane region" description="Helical" evidence="7">
    <location>
        <begin position="51"/>
        <end position="75"/>
    </location>
</feature>
<evidence type="ECO:0000259" key="9">
    <source>
        <dbReference type="Pfam" id="PF12704"/>
    </source>
</evidence>
<keyword evidence="10" id="KW-0449">Lipoprotein</keyword>